<evidence type="ECO:0000313" key="3">
    <source>
        <dbReference type="Proteomes" id="UP001214250"/>
    </source>
</evidence>
<feature type="transmembrane region" description="Helical" evidence="1">
    <location>
        <begin position="12"/>
        <end position="32"/>
    </location>
</feature>
<name>A0ABY7VR32_9BACT</name>
<keyword evidence="1" id="KW-0812">Transmembrane</keyword>
<proteinExistence type="predicted"/>
<dbReference type="Proteomes" id="UP001214250">
    <property type="component" value="Chromosome 1"/>
</dbReference>
<reference evidence="2 3" key="1">
    <citation type="submission" date="2023-02" db="EMBL/GenBank/DDBJ databases">
        <title>Genome sequence of Lentisphaera profundi SAORIC-696.</title>
        <authorList>
            <person name="Kim e."/>
            <person name="Cho J.-C."/>
            <person name="Choi A."/>
            <person name="Kang I."/>
        </authorList>
    </citation>
    <scope>NUCLEOTIDE SEQUENCE [LARGE SCALE GENOMIC DNA]</scope>
    <source>
        <strain evidence="2 3">SAORIC-696</strain>
    </source>
</reference>
<keyword evidence="1" id="KW-1133">Transmembrane helix</keyword>
<dbReference type="EMBL" id="CP117811">
    <property type="protein sequence ID" value="WDE95678.1"/>
    <property type="molecule type" value="Genomic_DNA"/>
</dbReference>
<evidence type="ECO:0000256" key="1">
    <source>
        <dbReference type="SAM" id="Phobius"/>
    </source>
</evidence>
<keyword evidence="3" id="KW-1185">Reference proteome</keyword>
<sequence length="122" mass="14022">MKNNKDAKRGGSWILIFDALLVLVLALGYLYMETHQDKIQSELSLQKKLLHEAQVRRINLKAQLEEKTQSSYIFRKVREYKLNLHSPNPSYVMELYHIQAPLDDVGKQLGSEGQLAVTTVQP</sequence>
<gene>
    <name evidence="2" type="ORF">PQO03_08095</name>
</gene>
<evidence type="ECO:0008006" key="4">
    <source>
        <dbReference type="Google" id="ProtNLM"/>
    </source>
</evidence>
<dbReference type="RefSeq" id="WP_274149395.1">
    <property type="nucleotide sequence ID" value="NZ_CP117811.1"/>
</dbReference>
<keyword evidence="1" id="KW-0472">Membrane</keyword>
<organism evidence="2 3">
    <name type="scientific">Lentisphaera profundi</name>
    <dbReference type="NCBI Taxonomy" id="1658616"/>
    <lineage>
        <taxon>Bacteria</taxon>
        <taxon>Pseudomonadati</taxon>
        <taxon>Lentisphaerota</taxon>
        <taxon>Lentisphaeria</taxon>
        <taxon>Lentisphaerales</taxon>
        <taxon>Lentisphaeraceae</taxon>
        <taxon>Lentisphaera</taxon>
    </lineage>
</organism>
<protein>
    <recommendedName>
        <fullName evidence="4">Cell division protein FtsL</fullName>
    </recommendedName>
</protein>
<evidence type="ECO:0000313" key="2">
    <source>
        <dbReference type="EMBL" id="WDE95678.1"/>
    </source>
</evidence>
<accession>A0ABY7VR32</accession>